<protein>
    <submittedName>
        <fullName evidence="2">Heterokaryon incompatibility protein or allele</fullName>
    </submittedName>
</protein>
<comment type="caution">
    <text evidence="2">The sequence shown here is derived from an EMBL/GenBank/DDBJ whole genome shotgun (WGS) entry which is preliminary data.</text>
</comment>
<proteinExistence type="predicted"/>
<evidence type="ECO:0000313" key="3">
    <source>
        <dbReference type="Proteomes" id="UP000037904"/>
    </source>
</evidence>
<dbReference type="Pfam" id="PF06985">
    <property type="entry name" value="HET"/>
    <property type="match status" value="1"/>
</dbReference>
<name>A0A0M9EQ88_FUSLA</name>
<sequence length="332" mass="38087">MTEKALSIDYEAIRPSLDIRILTLHSGSDNDPITCSLRRATRGAYKYKALSYEWGEESDDDPSIVIQDRSVRVRQNLIYALRNIRLPSEDVDLWVDAICINQADVAGKSNQVAMMGETFSNATYVIVWLGTAHSDSDIAMDWLSDPSTIQDRISSHTRDSLEFQALVSFCNRPYWLRIWIIQELFLSRSYIVYCGSKSIPDEIFDKSFLLLAATNSQGINLSAADYHISTHRMNKDVPSINCMRIWIALCSKLGFQCLREHDRIYGLLGISHDYKLGEQNIDVDYSKSPRELFIEVIQKRFLSWYGDKRICERLAITMNVELDDELRSLITS</sequence>
<dbReference type="InterPro" id="IPR052895">
    <property type="entry name" value="HetReg/Transcr_Mod"/>
</dbReference>
<dbReference type="PANTHER" id="PTHR24148:SF77">
    <property type="entry name" value="HETEROKARYON INCOMPATIBILITY DOMAIN-CONTAINING PROTEIN"/>
    <property type="match status" value="1"/>
</dbReference>
<evidence type="ECO:0000259" key="1">
    <source>
        <dbReference type="Pfam" id="PF06985"/>
    </source>
</evidence>
<feature type="domain" description="Heterokaryon incompatibility" evidence="1">
    <location>
        <begin position="47"/>
        <end position="183"/>
    </location>
</feature>
<dbReference type="Proteomes" id="UP000037904">
    <property type="component" value="Unassembled WGS sequence"/>
</dbReference>
<gene>
    <name evidence="2" type="ORF">FLAG1_09800</name>
</gene>
<accession>A0A0M9EQ88</accession>
<evidence type="ECO:0000313" key="2">
    <source>
        <dbReference type="EMBL" id="KPA37382.1"/>
    </source>
</evidence>
<dbReference type="EMBL" id="JXCE01000424">
    <property type="protein sequence ID" value="KPA37382.1"/>
    <property type="molecule type" value="Genomic_DNA"/>
</dbReference>
<dbReference type="InterPro" id="IPR010730">
    <property type="entry name" value="HET"/>
</dbReference>
<reference evidence="2 3" key="1">
    <citation type="submission" date="2015-04" db="EMBL/GenBank/DDBJ databases">
        <title>The draft genome sequence of Fusarium langsethiae, a T-2/HT-2 mycotoxin producer.</title>
        <authorList>
            <person name="Lysoe E."/>
            <person name="Divon H.H."/>
            <person name="Terzi V."/>
            <person name="Orru L."/>
            <person name="Lamontanara A."/>
            <person name="Kolseth A.-K."/>
            <person name="Frandsen R.J."/>
            <person name="Nielsen K."/>
            <person name="Thrane U."/>
        </authorList>
    </citation>
    <scope>NUCLEOTIDE SEQUENCE [LARGE SCALE GENOMIC DNA]</scope>
    <source>
        <strain evidence="2 3">Fl201059</strain>
    </source>
</reference>
<organism evidence="2 3">
    <name type="scientific">Fusarium langsethiae</name>
    <dbReference type="NCBI Taxonomy" id="179993"/>
    <lineage>
        <taxon>Eukaryota</taxon>
        <taxon>Fungi</taxon>
        <taxon>Dikarya</taxon>
        <taxon>Ascomycota</taxon>
        <taxon>Pezizomycotina</taxon>
        <taxon>Sordariomycetes</taxon>
        <taxon>Hypocreomycetidae</taxon>
        <taxon>Hypocreales</taxon>
        <taxon>Nectriaceae</taxon>
        <taxon>Fusarium</taxon>
    </lineage>
</organism>
<keyword evidence="3" id="KW-1185">Reference proteome</keyword>
<dbReference type="OrthoDB" id="5386682at2759"/>
<dbReference type="AlphaFoldDB" id="A0A0M9EQ88"/>
<dbReference type="PANTHER" id="PTHR24148">
    <property type="entry name" value="ANKYRIN REPEAT DOMAIN-CONTAINING PROTEIN 39 HOMOLOG-RELATED"/>
    <property type="match status" value="1"/>
</dbReference>